<dbReference type="AlphaFoldDB" id="A0A023GA79"/>
<dbReference type="EMBL" id="GBBM01004272">
    <property type="protein sequence ID" value="JAC31146.1"/>
    <property type="molecule type" value="mRNA"/>
</dbReference>
<keyword evidence="1" id="KW-0378">Hydrolase</keyword>
<evidence type="ECO:0000313" key="1">
    <source>
        <dbReference type="EMBL" id="JAC31146.1"/>
    </source>
</evidence>
<organism evidence="1">
    <name type="scientific">Amblyomma triste</name>
    <name type="common">Neotropical tick</name>
    <dbReference type="NCBI Taxonomy" id="251400"/>
    <lineage>
        <taxon>Eukaryota</taxon>
        <taxon>Metazoa</taxon>
        <taxon>Ecdysozoa</taxon>
        <taxon>Arthropoda</taxon>
        <taxon>Chelicerata</taxon>
        <taxon>Arachnida</taxon>
        <taxon>Acari</taxon>
        <taxon>Parasitiformes</taxon>
        <taxon>Ixodida</taxon>
        <taxon>Ixodoidea</taxon>
        <taxon>Ixodidae</taxon>
        <taxon>Amblyomminae</taxon>
        <taxon>Amblyomma</taxon>
    </lineage>
</organism>
<protein>
    <submittedName>
        <fullName evidence="1">Putative tick metalloprotease 30</fullName>
    </submittedName>
</protein>
<keyword evidence="1" id="KW-0645">Protease</keyword>
<proteinExistence type="evidence at transcript level"/>
<dbReference type="GO" id="GO:0008237">
    <property type="term" value="F:metallopeptidase activity"/>
    <property type="evidence" value="ECO:0007669"/>
    <property type="project" value="UniProtKB-KW"/>
</dbReference>
<keyword evidence="1" id="KW-0482">Metalloprotease</keyword>
<name>A0A023GA79_AMBTT</name>
<sequence length="244" mass="26771">MKGIYLKPIKCTCLVPSVIIMRIAILLAFSRFGADAAVLPSHASSQLVYPQLLEERTADGELMLHINDGLVLNLRKSSVAAPQLRIISNDNGEEVTSTLDGKEIEKNIYYDATNLASVSITEVGHGIEVQGLISCDKRIEPAREEETLEAGLIPHVIQVIDTGAAPDNEIYDRKISVPSPISARSLSAPATIPDSVTVEIFVISDTHHHRFFANETELATYVCLIINTVNIRLSKTRDPKIQLF</sequence>
<accession>A0A023GA79</accession>
<reference evidence="1" key="1">
    <citation type="submission" date="2014-03" db="EMBL/GenBank/DDBJ databases">
        <title>The sialotranscriptome of Amblyomma triste, Amblyomma parvum and Amblyomma cajennense ticks, uncovered by 454-based RNA-seq.</title>
        <authorList>
            <person name="Garcia G.R."/>
            <person name="Gardinassi L.G."/>
            <person name="Ribeiro J.M."/>
            <person name="Anatriello E."/>
            <person name="Ferreira B.R."/>
            <person name="Moreira H.N."/>
            <person name="Mafra C."/>
            <person name="Olegario M.M."/>
            <person name="Szabo P.J."/>
            <person name="Miranda-Santos I.K."/>
            <person name="Maruyama S.R."/>
        </authorList>
    </citation>
    <scope>NUCLEOTIDE SEQUENCE</scope>
    <source>
        <strain evidence="1">Mato Grasso do Sul</strain>
        <tissue evidence="1">Salivary glands</tissue>
    </source>
</reference>
<dbReference type="GO" id="GO:0006508">
    <property type="term" value="P:proteolysis"/>
    <property type="evidence" value="ECO:0007669"/>
    <property type="project" value="UniProtKB-KW"/>
</dbReference>